<evidence type="ECO:0000313" key="1">
    <source>
        <dbReference type="EMBL" id="CAG8612123.1"/>
    </source>
</evidence>
<proteinExistence type="predicted"/>
<dbReference type="Proteomes" id="UP000789831">
    <property type="component" value="Unassembled WGS sequence"/>
</dbReference>
<evidence type="ECO:0000313" key="2">
    <source>
        <dbReference type="Proteomes" id="UP000789831"/>
    </source>
</evidence>
<comment type="caution">
    <text evidence="1">The sequence shown here is derived from an EMBL/GenBank/DDBJ whole genome shotgun (WGS) entry which is preliminary data.</text>
</comment>
<gene>
    <name evidence="1" type="ORF">AGERDE_LOCUS9643</name>
</gene>
<accession>A0A9N9GMB0</accession>
<sequence length="111" mass="12441">MAEEQRVNWLLISSNGELASDLDSNCNSKPSTMVRFELVVKQPSAGKSEALNLEKIKSRVNTDQDQCTFVFAYPSRNIVGSDGETVEVRIPTDYVTLTHVSTKPIWNLYNC</sequence>
<dbReference type="AlphaFoldDB" id="A0A9N9GMB0"/>
<keyword evidence="2" id="KW-1185">Reference proteome</keyword>
<organism evidence="1 2">
    <name type="scientific">Ambispora gerdemannii</name>
    <dbReference type="NCBI Taxonomy" id="144530"/>
    <lineage>
        <taxon>Eukaryota</taxon>
        <taxon>Fungi</taxon>
        <taxon>Fungi incertae sedis</taxon>
        <taxon>Mucoromycota</taxon>
        <taxon>Glomeromycotina</taxon>
        <taxon>Glomeromycetes</taxon>
        <taxon>Archaeosporales</taxon>
        <taxon>Ambisporaceae</taxon>
        <taxon>Ambispora</taxon>
    </lineage>
</organism>
<dbReference type="EMBL" id="CAJVPL010002502">
    <property type="protein sequence ID" value="CAG8612123.1"/>
    <property type="molecule type" value="Genomic_DNA"/>
</dbReference>
<protein>
    <submittedName>
        <fullName evidence="1">8138_t:CDS:1</fullName>
    </submittedName>
</protein>
<name>A0A9N9GMB0_9GLOM</name>
<reference evidence="1" key="1">
    <citation type="submission" date="2021-06" db="EMBL/GenBank/DDBJ databases">
        <authorList>
            <person name="Kallberg Y."/>
            <person name="Tangrot J."/>
            <person name="Rosling A."/>
        </authorList>
    </citation>
    <scope>NUCLEOTIDE SEQUENCE</scope>
    <source>
        <strain evidence="1">MT106</strain>
    </source>
</reference>